<dbReference type="Pfam" id="PF16186">
    <property type="entry name" value="Arm_3"/>
    <property type="match status" value="1"/>
</dbReference>
<gene>
    <name evidence="1" type="ORF">GBAR_LOCUS5526</name>
</gene>
<comment type="caution">
    <text evidence="1">The sequence shown here is derived from an EMBL/GenBank/DDBJ whole genome shotgun (WGS) entry which is preliminary data.</text>
</comment>
<reference evidence="1" key="1">
    <citation type="submission" date="2023-03" db="EMBL/GenBank/DDBJ databases">
        <authorList>
            <person name="Steffen K."/>
            <person name="Cardenas P."/>
        </authorList>
    </citation>
    <scope>NUCLEOTIDE SEQUENCE</scope>
</reference>
<accession>A0AA35RBM4</accession>
<protein>
    <submittedName>
        <fullName evidence="1">Importin subunit alpha-1</fullName>
    </submittedName>
</protein>
<dbReference type="EMBL" id="CASHTH010000813">
    <property type="protein sequence ID" value="CAI8007987.1"/>
    <property type="molecule type" value="Genomic_DNA"/>
</dbReference>
<name>A0AA35RBM4_GEOBA</name>
<organism evidence="1 2">
    <name type="scientific">Geodia barretti</name>
    <name type="common">Barrett's horny sponge</name>
    <dbReference type="NCBI Taxonomy" id="519541"/>
    <lineage>
        <taxon>Eukaryota</taxon>
        <taxon>Metazoa</taxon>
        <taxon>Porifera</taxon>
        <taxon>Demospongiae</taxon>
        <taxon>Heteroscleromorpha</taxon>
        <taxon>Tetractinellida</taxon>
        <taxon>Astrophorina</taxon>
        <taxon>Geodiidae</taxon>
        <taxon>Geodia</taxon>
    </lineage>
</organism>
<dbReference type="InterPro" id="IPR011989">
    <property type="entry name" value="ARM-like"/>
</dbReference>
<dbReference type="Gene3D" id="1.25.10.10">
    <property type="entry name" value="Leucine-rich Repeat Variant"/>
    <property type="match status" value="1"/>
</dbReference>
<dbReference type="InterPro" id="IPR032413">
    <property type="entry name" value="Arm_3"/>
</dbReference>
<dbReference type="Proteomes" id="UP001174909">
    <property type="component" value="Unassembled WGS sequence"/>
</dbReference>
<dbReference type="AlphaFoldDB" id="A0AA35RBM4"/>
<evidence type="ECO:0000313" key="1">
    <source>
        <dbReference type="EMBL" id="CAI8007987.1"/>
    </source>
</evidence>
<keyword evidence="2" id="KW-1185">Reference proteome</keyword>
<evidence type="ECO:0000313" key="2">
    <source>
        <dbReference type="Proteomes" id="UP001174909"/>
    </source>
</evidence>
<proteinExistence type="predicted"/>
<sequence>MAYANRSGKCTRLPERVTRVGNSGVVPAGLDKIEALQQHSNQDIYKLSLTIIDKFFSEEEEEDQSIAPTVNSTGGFQFAPAVQSVPSGGFSF</sequence>